<evidence type="ECO:0000259" key="6">
    <source>
        <dbReference type="PROSITE" id="PS50304"/>
    </source>
</evidence>
<dbReference type="AlphaFoldDB" id="A0A3Q2YJI8"/>
<dbReference type="SUPFAM" id="SSF63748">
    <property type="entry name" value="Tudor/PWWP/MBT"/>
    <property type="match status" value="3"/>
</dbReference>
<evidence type="ECO:0000256" key="1">
    <source>
        <dbReference type="ARBA" id="ARBA00022723"/>
    </source>
</evidence>
<evidence type="ECO:0000256" key="2">
    <source>
        <dbReference type="ARBA" id="ARBA00022771"/>
    </source>
</evidence>
<feature type="domain" description="Tudor" evidence="6">
    <location>
        <begin position="414"/>
        <end position="473"/>
    </location>
</feature>
<dbReference type="Ensembl" id="ENSHCOT00000011547.1">
    <property type="protein sequence ID" value="ENSHCOP00000018336.1"/>
    <property type="gene ID" value="ENSHCOG00000002840.1"/>
</dbReference>
<reference evidence="8" key="2">
    <citation type="submission" date="2025-09" db="UniProtKB">
        <authorList>
            <consortium name="Ensembl"/>
        </authorList>
    </citation>
    <scope>IDENTIFICATION</scope>
</reference>
<dbReference type="GeneTree" id="ENSGT00940000158754"/>
<dbReference type="CDD" id="cd20409">
    <property type="entry name" value="Tudor_TDRD1_rpt2"/>
    <property type="match status" value="1"/>
</dbReference>
<dbReference type="PROSITE" id="PS50304">
    <property type="entry name" value="TUDOR"/>
    <property type="match status" value="3"/>
</dbReference>
<dbReference type="Gene3D" id="6.10.140.2220">
    <property type="match status" value="1"/>
</dbReference>
<name>A0A3Q2YJI8_HIPCM</name>
<dbReference type="Gene3D" id="2.30.30.140">
    <property type="match status" value="3"/>
</dbReference>
<dbReference type="Pfam" id="PF00567">
    <property type="entry name" value="TUDOR"/>
    <property type="match status" value="3"/>
</dbReference>
<dbReference type="GO" id="GO:0008270">
    <property type="term" value="F:zinc ion binding"/>
    <property type="evidence" value="ECO:0007669"/>
    <property type="project" value="UniProtKB-KW"/>
</dbReference>
<dbReference type="SMART" id="SM00333">
    <property type="entry name" value="TUDOR"/>
    <property type="match status" value="3"/>
</dbReference>
<feature type="domain" description="MYND-type" evidence="7">
    <location>
        <begin position="63"/>
        <end position="89"/>
    </location>
</feature>
<dbReference type="InterPro" id="IPR050621">
    <property type="entry name" value="Tudor_domain_containing"/>
</dbReference>
<proteinExistence type="predicted"/>
<protein>
    <submittedName>
        <fullName evidence="8">Tudor domain containing 1</fullName>
    </submittedName>
</protein>
<dbReference type="SUPFAM" id="SSF144232">
    <property type="entry name" value="HIT/MYND zinc finger-like"/>
    <property type="match status" value="1"/>
</dbReference>
<dbReference type="InterPro" id="IPR002999">
    <property type="entry name" value="Tudor"/>
</dbReference>
<evidence type="ECO:0000256" key="4">
    <source>
        <dbReference type="PROSITE-ProRule" id="PRU00134"/>
    </source>
</evidence>
<dbReference type="Pfam" id="PF01753">
    <property type="entry name" value="zf-MYND"/>
    <property type="match status" value="1"/>
</dbReference>
<keyword evidence="2 4" id="KW-0863">Zinc-finger</keyword>
<evidence type="ECO:0000313" key="8">
    <source>
        <dbReference type="Ensembl" id="ENSHCOP00000018336.1"/>
    </source>
</evidence>
<organism evidence="8 9">
    <name type="scientific">Hippocampus comes</name>
    <name type="common">Tiger tail seahorse</name>
    <dbReference type="NCBI Taxonomy" id="109280"/>
    <lineage>
        <taxon>Eukaryota</taxon>
        <taxon>Metazoa</taxon>
        <taxon>Chordata</taxon>
        <taxon>Craniata</taxon>
        <taxon>Vertebrata</taxon>
        <taxon>Euteleostomi</taxon>
        <taxon>Actinopterygii</taxon>
        <taxon>Neopterygii</taxon>
        <taxon>Teleostei</taxon>
        <taxon>Neoteleostei</taxon>
        <taxon>Acanthomorphata</taxon>
        <taxon>Syngnathiaria</taxon>
        <taxon>Syngnathiformes</taxon>
        <taxon>Syngnathoidei</taxon>
        <taxon>Syngnathidae</taxon>
        <taxon>Hippocampus</taxon>
    </lineage>
</organism>
<dbReference type="STRING" id="109280.ENSHCOP00000018336"/>
<keyword evidence="1" id="KW-0479">Metal-binding</keyword>
<evidence type="ECO:0000259" key="7">
    <source>
        <dbReference type="PROSITE" id="PS50865"/>
    </source>
</evidence>
<dbReference type="FunFam" id="2.30.30.140:FF:000018">
    <property type="entry name" value="Serine/threonine-protein kinase 31"/>
    <property type="match status" value="2"/>
</dbReference>
<dbReference type="Gene3D" id="2.40.50.90">
    <property type="match status" value="3"/>
</dbReference>
<dbReference type="GO" id="GO:0030719">
    <property type="term" value="P:P granule organization"/>
    <property type="evidence" value="ECO:0007669"/>
    <property type="project" value="Ensembl"/>
</dbReference>
<dbReference type="PANTHER" id="PTHR22948:SF29">
    <property type="entry name" value="FI02030P-RELATED"/>
    <property type="match status" value="1"/>
</dbReference>
<dbReference type="InterPro" id="IPR035437">
    <property type="entry name" value="SNase_OB-fold_sf"/>
</dbReference>
<keyword evidence="9" id="KW-1185">Reference proteome</keyword>
<feature type="region of interest" description="Disordered" evidence="5">
    <location>
        <begin position="553"/>
        <end position="574"/>
    </location>
</feature>
<sequence>MNNSFPPSSVQPNQPLRKPSSSPVMCPFPGLVLPAVLYLLLSHAVMSYSIVMFSLMHLPGNLRCTRCKKATYCSGVCQMKDWDGHRQICIPHSTDIPVCTFSWLSFCEMKQADAVDPHRVYLKDLHTLQLHQGKDVQASVVEFYSPGRFFLLVQNPDLLKTLQSISSQLQKTPSCPSVPLHVPCVGEVCAAQFSADLIWYRGLVQKLAADKKSAHILYIDYGNEEDVPVDRMRPLPADLEPFHPCAMECRVAGVEPLDGSWSAECCSAVKPLLAGRVVTVKLVETLKNVHAHAVDIELLLGKRLSSLLIDGGFVKKAVDLSRVRILLGPPSDAMLSASSENYQRQSQGKDDNTWARPPEALTQAVGDSFSVVITHFHSPDKMIVQKVDNAGVIQELQLSLRQHCNQLSAPQDFRPAPSTICCAQFSEDKQWYRAKVLAYPSEARVCVGYIDFGNSEDVDIGHLRPLSPSLLALPMQAIPCGLAGIQPVGGSWSEESLLALQRRVCNRILRVEIEGAHEGQALVVMVDETSDPQDNIAELLISAGYASPIPAAGSLKADNDPQAEQAPPEPAGKTNAVEYLHNGQAPFFLSFFLLLNDFITVELPIDESFKPDIAAVTSPSLFYLFSPSQVDQQKLREMMQELATFCSSDRATLSSCADKSELVPGAACCAQFTADDTWYRAVVVEVGNNEVAVVYADYGNTENLPVSRILPIPKSLLQLPFMIARCALTGEEHFPALWPREVLQMFLSLLLDGIVATALSFDGFSNILTVSLPAEKGGVHLSALILDALESHKITSAPSQSAATEAEQMERSDITLPQMTPAGNKIVGNTAEETVSLEQTAQSPQQRKTLAAEFQKSGSSLNCTSGYLRTRMIERVEHTVQLLLSSLTRFTERLQI</sequence>
<reference evidence="8" key="1">
    <citation type="submission" date="2025-08" db="UniProtKB">
        <authorList>
            <consortium name="Ensembl"/>
        </authorList>
    </citation>
    <scope>IDENTIFICATION</scope>
</reference>
<evidence type="ECO:0000256" key="3">
    <source>
        <dbReference type="ARBA" id="ARBA00022833"/>
    </source>
</evidence>
<evidence type="ECO:0000313" key="9">
    <source>
        <dbReference type="Proteomes" id="UP000264820"/>
    </source>
</evidence>
<dbReference type="InterPro" id="IPR047377">
    <property type="entry name" value="Tudor_TDRD1_rpt2"/>
</dbReference>
<accession>A0A3Q2YJI8</accession>
<dbReference type="OMA" id="YCSAQKS"/>
<dbReference type="PANTHER" id="PTHR22948">
    <property type="entry name" value="TUDOR DOMAIN CONTAINING PROTEIN"/>
    <property type="match status" value="1"/>
</dbReference>
<dbReference type="InterPro" id="IPR002893">
    <property type="entry name" value="Znf_MYND"/>
</dbReference>
<dbReference type="Proteomes" id="UP000264820">
    <property type="component" value="Unplaced"/>
</dbReference>
<dbReference type="FunFam" id="2.30.30.140:FF:000048">
    <property type="entry name" value="Tudor domain containing 1"/>
    <property type="match status" value="1"/>
</dbReference>
<feature type="domain" description="Tudor" evidence="6">
    <location>
        <begin position="661"/>
        <end position="719"/>
    </location>
</feature>
<feature type="domain" description="Tudor" evidence="6">
    <location>
        <begin position="182"/>
        <end position="242"/>
    </location>
</feature>
<keyword evidence="3" id="KW-0862">Zinc</keyword>
<evidence type="ECO:0000256" key="5">
    <source>
        <dbReference type="SAM" id="MobiDB-lite"/>
    </source>
</evidence>
<dbReference type="PROSITE" id="PS50865">
    <property type="entry name" value="ZF_MYND_2"/>
    <property type="match status" value="1"/>
</dbReference>
<dbReference type="GO" id="GO:0034584">
    <property type="term" value="F:piRNA binding"/>
    <property type="evidence" value="ECO:0007669"/>
    <property type="project" value="Ensembl"/>
</dbReference>